<evidence type="ECO:0000256" key="1">
    <source>
        <dbReference type="SAM" id="MobiDB-lite"/>
    </source>
</evidence>
<organism evidence="2 3">
    <name type="scientific">Bionectria ochroleuca</name>
    <name type="common">Gliocladium roseum</name>
    <dbReference type="NCBI Taxonomy" id="29856"/>
    <lineage>
        <taxon>Eukaryota</taxon>
        <taxon>Fungi</taxon>
        <taxon>Dikarya</taxon>
        <taxon>Ascomycota</taxon>
        <taxon>Pezizomycotina</taxon>
        <taxon>Sordariomycetes</taxon>
        <taxon>Hypocreomycetidae</taxon>
        <taxon>Hypocreales</taxon>
        <taxon>Bionectriaceae</taxon>
        <taxon>Clonostachys</taxon>
    </lineage>
</organism>
<dbReference type="PANTHER" id="PTHR38166">
    <property type="entry name" value="C2H2-TYPE DOMAIN-CONTAINING PROTEIN-RELATED"/>
    <property type="match status" value="1"/>
</dbReference>
<evidence type="ECO:0000313" key="2">
    <source>
        <dbReference type="EMBL" id="KAF9744507.1"/>
    </source>
</evidence>
<reference evidence="2" key="1">
    <citation type="submission" date="2020-10" db="EMBL/GenBank/DDBJ databases">
        <title>High-Quality Genome Resource of Clonostachys rosea strain S41 by Oxford Nanopore Long-Read Sequencing.</title>
        <authorList>
            <person name="Wang H."/>
        </authorList>
    </citation>
    <scope>NUCLEOTIDE SEQUENCE</scope>
    <source>
        <strain evidence="2">S41</strain>
    </source>
</reference>
<evidence type="ECO:0000313" key="3">
    <source>
        <dbReference type="Proteomes" id="UP000616885"/>
    </source>
</evidence>
<feature type="compositionally biased region" description="Polar residues" evidence="1">
    <location>
        <begin position="42"/>
        <end position="66"/>
    </location>
</feature>
<evidence type="ECO:0008006" key="4">
    <source>
        <dbReference type="Google" id="ProtNLM"/>
    </source>
</evidence>
<gene>
    <name evidence="2" type="ORF">IM811_005288</name>
</gene>
<feature type="compositionally biased region" description="Basic residues" evidence="1">
    <location>
        <begin position="1"/>
        <end position="11"/>
    </location>
</feature>
<proteinExistence type="predicted"/>
<dbReference type="PANTHER" id="PTHR38166:SF1">
    <property type="entry name" value="C2H2-TYPE DOMAIN-CONTAINING PROTEIN"/>
    <property type="match status" value="1"/>
</dbReference>
<feature type="region of interest" description="Disordered" evidence="1">
    <location>
        <begin position="149"/>
        <end position="173"/>
    </location>
</feature>
<feature type="region of interest" description="Disordered" evidence="1">
    <location>
        <begin position="1"/>
        <end position="69"/>
    </location>
</feature>
<dbReference type="EMBL" id="JADCTT010000014">
    <property type="protein sequence ID" value="KAF9744507.1"/>
    <property type="molecule type" value="Genomic_DNA"/>
</dbReference>
<feature type="compositionally biased region" description="Polar residues" evidence="1">
    <location>
        <begin position="162"/>
        <end position="173"/>
    </location>
</feature>
<feature type="compositionally biased region" description="Polar residues" evidence="1">
    <location>
        <begin position="22"/>
        <end position="35"/>
    </location>
</feature>
<sequence length="383" mass="44564">MSVNKARKASARQHQEHPRLVASSSNLRTPNSTPNRRLPYRTIQTQFSVKPSGVAKNQSYHWSQPRYSHPTRKYSWDEIVEEALRNHDNDSGGDSDSSRSGSDSLSDTEDEEAAHEHLEHDIRLDYHCIRTDLIQATLPQIKERVQRTRYVAPPDDRLPPQSRYSSSDGQSRPQMFYEQMEDPKDSNTILVRKADGYFHLACPFYISNPARHRKCLVEHDMQSIEDVIRHVNRFHAEPPYCPRCRQTFCRAMDRDRHFLTQKCEIRDWVHVEGVNSFQRTKLWKRDKIILGERKRWLRIWETAFPDTESPARSHYLSGEDEVKISIARDYWAYNGQKIVSKFLSQNGCDRPLSEPALSAICSWALEDILLQLAGVSELTTATR</sequence>
<protein>
    <recommendedName>
        <fullName evidence="4">C2H2-type domain-containing protein</fullName>
    </recommendedName>
</protein>
<dbReference type="Proteomes" id="UP000616885">
    <property type="component" value="Unassembled WGS sequence"/>
</dbReference>
<comment type="caution">
    <text evidence="2">The sequence shown here is derived from an EMBL/GenBank/DDBJ whole genome shotgun (WGS) entry which is preliminary data.</text>
</comment>
<feature type="region of interest" description="Disordered" evidence="1">
    <location>
        <begin position="86"/>
        <end position="116"/>
    </location>
</feature>
<feature type="compositionally biased region" description="Low complexity" evidence="1">
    <location>
        <begin position="92"/>
        <end position="105"/>
    </location>
</feature>
<dbReference type="AlphaFoldDB" id="A0A8H7N2C5"/>
<accession>A0A8H7N2C5</accession>
<name>A0A8H7N2C5_BIOOC</name>